<evidence type="ECO:0000256" key="18">
    <source>
        <dbReference type="PROSITE-ProRule" id="PRU00473"/>
    </source>
</evidence>
<dbReference type="PROSITE" id="PS00078">
    <property type="entry name" value="COX2"/>
    <property type="match status" value="1"/>
</dbReference>
<evidence type="ECO:0000256" key="4">
    <source>
        <dbReference type="ARBA" id="ARBA00022448"/>
    </source>
</evidence>
<dbReference type="Pfam" id="PF13442">
    <property type="entry name" value="Cytochrome_CBB3"/>
    <property type="match status" value="1"/>
</dbReference>
<keyword evidence="9" id="KW-1278">Translocase</keyword>
<evidence type="ECO:0000256" key="17">
    <source>
        <dbReference type="PROSITE-ProRule" id="PRU00433"/>
    </source>
</evidence>
<evidence type="ECO:0000256" key="22">
    <source>
        <dbReference type="SAM" id="SignalP"/>
    </source>
</evidence>
<dbReference type="InterPro" id="IPR009056">
    <property type="entry name" value="Cyt_c-like_dom"/>
</dbReference>
<evidence type="ECO:0000256" key="14">
    <source>
        <dbReference type="ARBA" id="ARBA00023136"/>
    </source>
</evidence>
<dbReference type="InterPro" id="IPR014222">
    <property type="entry name" value="Cyt_c_oxidase_su2"/>
</dbReference>
<evidence type="ECO:0000256" key="11">
    <source>
        <dbReference type="ARBA" id="ARBA00022989"/>
    </source>
</evidence>
<keyword evidence="5 17" id="KW-0349">Heme</keyword>
<dbReference type="SUPFAM" id="SSF49503">
    <property type="entry name" value="Cupredoxins"/>
    <property type="match status" value="1"/>
</dbReference>
<dbReference type="PRINTS" id="PR01166">
    <property type="entry name" value="CYCOXIDASEII"/>
</dbReference>
<feature type="transmembrane region" description="Helical" evidence="21">
    <location>
        <begin position="99"/>
        <end position="121"/>
    </location>
</feature>
<evidence type="ECO:0000259" key="25">
    <source>
        <dbReference type="PROSITE" id="PS51007"/>
    </source>
</evidence>
<comment type="subcellular location">
    <subcellularLocation>
        <location evidence="19">Cell membrane</location>
        <topology evidence="19">Multi-pass membrane protein</topology>
    </subcellularLocation>
    <subcellularLocation>
        <location evidence="1">Membrane</location>
        <topology evidence="1">Multi-pass membrane protein</topology>
    </subcellularLocation>
    <subcellularLocation>
        <location evidence="2">Periplasm</location>
    </subcellularLocation>
</comment>
<evidence type="ECO:0000256" key="10">
    <source>
        <dbReference type="ARBA" id="ARBA00022982"/>
    </source>
</evidence>
<dbReference type="Gene3D" id="3.30.1330.60">
    <property type="entry name" value="OmpA-like domain"/>
    <property type="match status" value="1"/>
</dbReference>
<dbReference type="PROSITE" id="PS50999">
    <property type="entry name" value="COX2_TM"/>
    <property type="match status" value="1"/>
</dbReference>
<keyword evidence="4 19" id="KW-0813">Transport</keyword>
<keyword evidence="7 19" id="KW-0812">Transmembrane</keyword>
<dbReference type="SUPFAM" id="SSF103088">
    <property type="entry name" value="OmpA-like"/>
    <property type="match status" value="1"/>
</dbReference>
<evidence type="ECO:0000313" key="28">
    <source>
        <dbReference type="Proteomes" id="UP001562178"/>
    </source>
</evidence>
<gene>
    <name evidence="27" type="primary">coxB</name>
    <name evidence="27" type="ORF">AB7A72_18085</name>
</gene>
<evidence type="ECO:0000259" key="24">
    <source>
        <dbReference type="PROSITE" id="PS50999"/>
    </source>
</evidence>
<dbReference type="EC" id="7.1.1.9" evidence="20"/>
<evidence type="ECO:0000256" key="3">
    <source>
        <dbReference type="ARBA" id="ARBA00007866"/>
    </source>
</evidence>
<dbReference type="EMBL" id="JBGBDC010000008">
    <property type="protein sequence ID" value="MEY2252936.1"/>
    <property type="molecule type" value="Genomic_DNA"/>
</dbReference>
<dbReference type="NCBIfam" id="TIGR02866">
    <property type="entry name" value="CoxB"/>
    <property type="match status" value="1"/>
</dbReference>
<comment type="cofactor">
    <cofactor evidence="20">
        <name>Cu cation</name>
        <dbReference type="ChEBI" id="CHEBI:23378"/>
    </cofactor>
    <text evidence="20">Binds a copper A center.</text>
</comment>
<sequence>MKSDSHKLASWLLLVASGLTSAAHAVQSLPGGPAVGQMNLAPPVTRIAQEQHTLHWMMLWICTIIFVGVFAVMFYAIWKHRKSKGAVPATFHESVTVEVTWTVLPFIIVILMALPATKVLVAQKDTTNADLTVKVTGYQWKWGYDYLTGEGEGLSFISTLDSGQRAMSNSGDVSKAPNDYLLRVDKPLVVPVDKKVRIITTAADVIHSFMVPAFGIKQDAIPGFVRDTWFRAEKTGDYYGQCAELCGKEHAYMPIHVKVLSASDYSAWVAEQKKLLAAQADDPNKVWELAALVARGEKVYAANCAACHQANGKGAGPIKALDGSPVVLGPTADMMHTVLEGRANGAMPSWKQLSDTDLAAVVTFTKNHWSNKTGTMVQPAQFVAARTGTFPEGGGSAAPAAAAAPGAAPAEGAASAAPADPAAAPAAPAAAPAAPAAAPAAAEASISQVLFASGKSELDSAAQEAVKKAAATLAGQSGKVALSGFVDGTGNADQNALLAKERAQAVAKLLVAQGVAEARIELRKPQTITAGEGADSQARRVDIVAAP</sequence>
<protein>
    <recommendedName>
        <fullName evidence="20">Cytochrome c oxidase subunit 2</fullName>
        <ecNumber evidence="20">7.1.1.9</ecNumber>
    </recommendedName>
</protein>
<dbReference type="Proteomes" id="UP001562178">
    <property type="component" value="Unassembled WGS sequence"/>
</dbReference>
<keyword evidence="13 20" id="KW-0186">Copper</keyword>
<evidence type="ECO:0000256" key="15">
    <source>
        <dbReference type="ARBA" id="ARBA00024688"/>
    </source>
</evidence>
<dbReference type="InterPro" id="IPR006664">
    <property type="entry name" value="OMP_bac"/>
</dbReference>
<dbReference type="SUPFAM" id="SSF81464">
    <property type="entry name" value="Cytochrome c oxidase subunit II-like, transmembrane region"/>
    <property type="match status" value="1"/>
</dbReference>
<keyword evidence="22" id="KW-0732">Signal</keyword>
<evidence type="ECO:0000256" key="5">
    <source>
        <dbReference type="ARBA" id="ARBA00022617"/>
    </source>
</evidence>
<evidence type="ECO:0000256" key="1">
    <source>
        <dbReference type="ARBA" id="ARBA00004141"/>
    </source>
</evidence>
<feature type="chain" id="PRO_5046947834" description="Cytochrome c oxidase subunit 2" evidence="22">
    <location>
        <begin position="26"/>
        <end position="547"/>
    </location>
</feature>
<dbReference type="InterPro" id="IPR002429">
    <property type="entry name" value="CcO_II-like_C"/>
</dbReference>
<dbReference type="PROSITE" id="PS51123">
    <property type="entry name" value="OMPA_2"/>
    <property type="match status" value="1"/>
</dbReference>
<keyword evidence="11 21" id="KW-1133">Transmembrane helix</keyword>
<dbReference type="Gene3D" id="2.60.40.420">
    <property type="entry name" value="Cupredoxins - blue copper proteins"/>
    <property type="match status" value="1"/>
</dbReference>
<keyword evidence="10 19" id="KW-0249">Electron transport</keyword>
<comment type="catalytic activity">
    <reaction evidence="16 20">
        <text>4 Fe(II)-[cytochrome c] + O2 + 8 H(+)(in) = 4 Fe(III)-[cytochrome c] + 2 H2O + 4 H(+)(out)</text>
        <dbReference type="Rhea" id="RHEA:11436"/>
        <dbReference type="Rhea" id="RHEA-COMP:10350"/>
        <dbReference type="Rhea" id="RHEA-COMP:14399"/>
        <dbReference type="ChEBI" id="CHEBI:15377"/>
        <dbReference type="ChEBI" id="CHEBI:15378"/>
        <dbReference type="ChEBI" id="CHEBI:15379"/>
        <dbReference type="ChEBI" id="CHEBI:29033"/>
        <dbReference type="ChEBI" id="CHEBI:29034"/>
        <dbReference type="EC" id="7.1.1.9"/>
    </reaction>
</comment>
<dbReference type="Pfam" id="PF00691">
    <property type="entry name" value="OmpA"/>
    <property type="match status" value="1"/>
</dbReference>
<dbReference type="Pfam" id="PF00116">
    <property type="entry name" value="COX2"/>
    <property type="match status" value="1"/>
</dbReference>
<evidence type="ECO:0000256" key="9">
    <source>
        <dbReference type="ARBA" id="ARBA00022967"/>
    </source>
</evidence>
<dbReference type="PANTHER" id="PTHR22888">
    <property type="entry name" value="CYTOCHROME C OXIDASE, SUBUNIT II"/>
    <property type="match status" value="1"/>
</dbReference>
<name>A0ABV4B5Y0_9BURK</name>
<keyword evidence="12 17" id="KW-0408">Iron</keyword>
<dbReference type="InterPro" id="IPR011759">
    <property type="entry name" value="Cyt_c_oxidase_su2_TM_dom"/>
</dbReference>
<evidence type="ECO:0000313" key="27">
    <source>
        <dbReference type="EMBL" id="MEY2252936.1"/>
    </source>
</evidence>
<dbReference type="Gene3D" id="1.10.287.90">
    <property type="match status" value="1"/>
</dbReference>
<evidence type="ECO:0000256" key="13">
    <source>
        <dbReference type="ARBA" id="ARBA00023008"/>
    </source>
</evidence>
<dbReference type="InterPro" id="IPR036909">
    <property type="entry name" value="Cyt_c-like_dom_sf"/>
</dbReference>
<dbReference type="PRINTS" id="PR01021">
    <property type="entry name" value="OMPADOMAIN"/>
</dbReference>
<keyword evidence="14 18" id="KW-0472">Membrane</keyword>
<feature type="transmembrane region" description="Helical" evidence="21">
    <location>
        <begin position="57"/>
        <end position="78"/>
    </location>
</feature>
<dbReference type="PROSITE" id="PS50857">
    <property type="entry name" value="COX2_CUA"/>
    <property type="match status" value="1"/>
</dbReference>
<dbReference type="CDD" id="cd07185">
    <property type="entry name" value="OmpA_C-like"/>
    <property type="match status" value="1"/>
</dbReference>
<feature type="domain" description="OmpA-like" evidence="26">
    <location>
        <begin position="438"/>
        <end position="547"/>
    </location>
</feature>
<proteinExistence type="inferred from homology"/>
<feature type="domain" description="Cytochrome c" evidence="25">
    <location>
        <begin position="291"/>
        <end position="369"/>
    </location>
</feature>
<comment type="caution">
    <text evidence="27">The sequence shown here is derived from an EMBL/GenBank/DDBJ whole genome shotgun (WGS) entry which is preliminary data.</text>
</comment>
<comment type="function">
    <text evidence="15 20">Subunits I and II form the functional core of the enzyme complex. Electrons originating in cytochrome c are transferred via heme a and Cu(A) to the binuclear center formed by heme a3 and Cu(B).</text>
</comment>
<keyword evidence="6 19" id="KW-0679">Respiratory chain</keyword>
<evidence type="ECO:0000256" key="7">
    <source>
        <dbReference type="ARBA" id="ARBA00022692"/>
    </source>
</evidence>
<evidence type="ECO:0000259" key="26">
    <source>
        <dbReference type="PROSITE" id="PS51123"/>
    </source>
</evidence>
<dbReference type="Gene3D" id="1.10.760.10">
    <property type="entry name" value="Cytochrome c-like domain"/>
    <property type="match status" value="1"/>
</dbReference>
<evidence type="ECO:0000259" key="23">
    <source>
        <dbReference type="PROSITE" id="PS50857"/>
    </source>
</evidence>
<dbReference type="PROSITE" id="PS51007">
    <property type="entry name" value="CYTC"/>
    <property type="match status" value="1"/>
</dbReference>
<dbReference type="InterPro" id="IPR008972">
    <property type="entry name" value="Cupredoxin"/>
</dbReference>
<dbReference type="InterPro" id="IPR001505">
    <property type="entry name" value="Copper_CuA"/>
</dbReference>
<feature type="signal peptide" evidence="22">
    <location>
        <begin position="1"/>
        <end position="25"/>
    </location>
</feature>
<evidence type="ECO:0000256" key="12">
    <source>
        <dbReference type="ARBA" id="ARBA00023004"/>
    </source>
</evidence>
<dbReference type="InterPro" id="IPR006665">
    <property type="entry name" value="OmpA-like"/>
</dbReference>
<dbReference type="SUPFAM" id="SSF46626">
    <property type="entry name" value="Cytochrome c"/>
    <property type="match status" value="1"/>
</dbReference>
<keyword evidence="28" id="KW-1185">Reference proteome</keyword>
<dbReference type="InterPro" id="IPR045187">
    <property type="entry name" value="CcO_II"/>
</dbReference>
<keyword evidence="8 17" id="KW-0479">Metal-binding</keyword>
<evidence type="ECO:0000256" key="20">
    <source>
        <dbReference type="RuleBase" id="RU004024"/>
    </source>
</evidence>
<evidence type="ECO:0000256" key="21">
    <source>
        <dbReference type="SAM" id="Phobius"/>
    </source>
</evidence>
<dbReference type="Pfam" id="PF02790">
    <property type="entry name" value="COX2_TM"/>
    <property type="match status" value="1"/>
</dbReference>
<dbReference type="RefSeq" id="WP_369460755.1">
    <property type="nucleotide sequence ID" value="NZ_JBGBDC010000008.1"/>
</dbReference>
<evidence type="ECO:0000256" key="6">
    <source>
        <dbReference type="ARBA" id="ARBA00022660"/>
    </source>
</evidence>
<evidence type="ECO:0000256" key="19">
    <source>
        <dbReference type="RuleBase" id="RU000456"/>
    </source>
</evidence>
<feature type="domain" description="Cytochrome oxidase subunit II transmembrane region profile" evidence="24">
    <location>
        <begin position="32"/>
        <end position="127"/>
    </location>
</feature>
<evidence type="ECO:0000256" key="16">
    <source>
        <dbReference type="ARBA" id="ARBA00047816"/>
    </source>
</evidence>
<dbReference type="InterPro" id="IPR036737">
    <property type="entry name" value="OmpA-like_sf"/>
</dbReference>
<comment type="similarity">
    <text evidence="3 19">Belongs to the cytochrome c oxidase subunit 2 family.</text>
</comment>
<evidence type="ECO:0000256" key="8">
    <source>
        <dbReference type="ARBA" id="ARBA00022723"/>
    </source>
</evidence>
<organism evidence="27 28">
    <name type="scientific">Comamonas sediminis</name>
    <dbReference type="NCBI Taxonomy" id="1783360"/>
    <lineage>
        <taxon>Bacteria</taxon>
        <taxon>Pseudomonadati</taxon>
        <taxon>Pseudomonadota</taxon>
        <taxon>Betaproteobacteria</taxon>
        <taxon>Burkholderiales</taxon>
        <taxon>Comamonadaceae</taxon>
        <taxon>Comamonas</taxon>
    </lineage>
</organism>
<evidence type="ECO:0000256" key="2">
    <source>
        <dbReference type="ARBA" id="ARBA00004418"/>
    </source>
</evidence>
<accession>A0ABV4B5Y0</accession>
<reference evidence="27 28" key="1">
    <citation type="journal article" date="2016" name="Int. J. Syst. Evol. Microbiol.">
        <title>Description of Comamonas sediminis sp. nov., isolated from lagoon sediments.</title>
        <authorList>
            <person name="Subhash Y."/>
            <person name="Bang J.J."/>
            <person name="You T.H."/>
            <person name="Lee S.S."/>
        </authorList>
    </citation>
    <scope>NUCLEOTIDE SEQUENCE [LARGE SCALE GENOMIC DNA]</scope>
    <source>
        <strain evidence="27 28">JCM 31169</strain>
    </source>
</reference>
<dbReference type="PANTHER" id="PTHR22888:SF9">
    <property type="entry name" value="CYTOCHROME C OXIDASE SUBUNIT 2"/>
    <property type="match status" value="1"/>
</dbReference>
<feature type="domain" description="Cytochrome oxidase subunit II copper A binding" evidence="23">
    <location>
        <begin position="128"/>
        <end position="271"/>
    </location>
</feature>
<dbReference type="InterPro" id="IPR036257">
    <property type="entry name" value="Cyt_c_oxidase_su2_TM_sf"/>
</dbReference>